<feature type="region of interest" description="Disordered" evidence="1">
    <location>
        <begin position="1"/>
        <end position="61"/>
    </location>
</feature>
<feature type="compositionally biased region" description="Low complexity" evidence="1">
    <location>
        <begin position="24"/>
        <end position="34"/>
    </location>
</feature>
<evidence type="ECO:0000256" key="1">
    <source>
        <dbReference type="SAM" id="MobiDB-lite"/>
    </source>
</evidence>
<accession>A0A6B9FR02</accession>
<reference evidence="2 3" key="1">
    <citation type="journal article" date="2012" name="Genet. Mol. Biol.">
        <title>Analysis of 16S rRNA and mxaF genes revealing insights into Methylobacterium niche-specific plant association.</title>
        <authorList>
            <person name="Dourado M.N."/>
            <person name="Andreote F.D."/>
            <person name="Dini-Andreote F."/>
            <person name="Conti R."/>
            <person name="Araujo J.M."/>
            <person name="Araujo W.L."/>
        </authorList>
    </citation>
    <scope>NUCLEOTIDE SEQUENCE [LARGE SCALE GENOMIC DNA]</scope>
    <source>
        <strain evidence="2 3">SR1.6/6</strain>
    </source>
</reference>
<gene>
    <name evidence="2" type="ORF">MMSR116_26440</name>
</gene>
<reference evidence="2 3" key="2">
    <citation type="journal article" date="2013" name="Genome Announc.">
        <title>Draft Genome Sequence of Methylobacterium mesophilicum Strain SR1.6/6, Isolated from Citrus sinensis.</title>
        <authorList>
            <person name="Marinho Almeida D."/>
            <person name="Dini-Andreote F."/>
            <person name="Camargo Neves A.A."/>
            <person name="Juca Ramos R.T."/>
            <person name="Andreote F.D."/>
            <person name="Carneiro A.R."/>
            <person name="Oliveira de Souza Lima A."/>
            <person name="Caracciolo Gomes de Sa P.H."/>
            <person name="Ribeiro Barbosa M.S."/>
            <person name="Araujo W.L."/>
            <person name="Silva A."/>
        </authorList>
    </citation>
    <scope>NUCLEOTIDE SEQUENCE [LARGE SCALE GENOMIC DNA]</scope>
    <source>
        <strain evidence="2 3">SR1.6/6</strain>
    </source>
</reference>
<proteinExistence type="predicted"/>
<dbReference type="AlphaFoldDB" id="A0A6B9FR02"/>
<dbReference type="Proteomes" id="UP000012488">
    <property type="component" value="Chromosome"/>
</dbReference>
<evidence type="ECO:0000313" key="3">
    <source>
        <dbReference type="Proteomes" id="UP000012488"/>
    </source>
</evidence>
<name>A0A6B9FR02_9HYPH</name>
<dbReference type="EMBL" id="CP043538">
    <property type="protein sequence ID" value="QGY05041.1"/>
    <property type="molecule type" value="Genomic_DNA"/>
</dbReference>
<evidence type="ECO:0000313" key="2">
    <source>
        <dbReference type="EMBL" id="QGY05041.1"/>
    </source>
</evidence>
<organism evidence="2 3">
    <name type="scientific">Methylobacterium mesophilicum SR1.6/6</name>
    <dbReference type="NCBI Taxonomy" id="908290"/>
    <lineage>
        <taxon>Bacteria</taxon>
        <taxon>Pseudomonadati</taxon>
        <taxon>Pseudomonadota</taxon>
        <taxon>Alphaproteobacteria</taxon>
        <taxon>Hyphomicrobiales</taxon>
        <taxon>Methylobacteriaceae</taxon>
        <taxon>Methylobacterium</taxon>
    </lineage>
</organism>
<dbReference type="RefSeq" id="WP_010685422.1">
    <property type="nucleotide sequence ID" value="NZ_CP043538.1"/>
</dbReference>
<sequence>MSNARATELSDQDSAAVEPEPGSRRSPPAVRPPAITDEDPDVGLSQKGLDEDAVIRRETDI</sequence>
<feature type="compositionally biased region" description="Basic and acidic residues" evidence="1">
    <location>
        <begin position="48"/>
        <end position="61"/>
    </location>
</feature>
<dbReference type="KEGG" id="mmes:MMSR116_26440"/>
<protein>
    <submittedName>
        <fullName evidence="2">Uncharacterized protein</fullName>
    </submittedName>
</protein>